<gene>
    <name evidence="9" type="ORF">TrST_g4876</name>
</gene>
<dbReference type="Proteomes" id="UP001165085">
    <property type="component" value="Unassembled WGS sequence"/>
</dbReference>
<evidence type="ECO:0000256" key="7">
    <source>
        <dbReference type="SAM" id="SignalP"/>
    </source>
</evidence>
<evidence type="ECO:0000313" key="10">
    <source>
        <dbReference type="Proteomes" id="UP001165085"/>
    </source>
</evidence>
<dbReference type="PROSITE" id="PS01186">
    <property type="entry name" value="EGF_2"/>
    <property type="match status" value="1"/>
</dbReference>
<evidence type="ECO:0000259" key="8">
    <source>
        <dbReference type="PROSITE" id="PS50026"/>
    </source>
</evidence>
<protein>
    <recommendedName>
        <fullName evidence="8">EGF-like domain-containing protein</fullName>
    </recommendedName>
</protein>
<evidence type="ECO:0000256" key="4">
    <source>
        <dbReference type="ARBA" id="ARBA00023157"/>
    </source>
</evidence>
<dbReference type="PANTHER" id="PTHR24035:SF109">
    <property type="entry name" value="PROTEIN DRAPER"/>
    <property type="match status" value="1"/>
</dbReference>
<dbReference type="InterPro" id="IPR013111">
    <property type="entry name" value="EGF_extracell"/>
</dbReference>
<keyword evidence="1 7" id="KW-0732">Signal</keyword>
<dbReference type="InterPro" id="IPR002909">
    <property type="entry name" value="IPT_dom"/>
</dbReference>
<dbReference type="InterPro" id="IPR013783">
    <property type="entry name" value="Ig-like_fold"/>
</dbReference>
<dbReference type="PROSITE" id="PS50026">
    <property type="entry name" value="EGF_3"/>
    <property type="match status" value="1"/>
</dbReference>
<proteinExistence type="predicted"/>
<keyword evidence="3" id="KW-0106">Calcium</keyword>
<name>A0A9W7AGU6_9STRA</name>
<sequence>MHCFLLKSLILTAILTTSNGLSVCRNLALDQKRMTSSEITFQYDVGGGGSAAHNTDSDVSALLDPSDNSRFTDTAYFSLTLTPASAQLTSIEYVQPTDDTSEPPTTAGIVLSASDAPITRVGDVLKVSIPSSAYVNANLAPWTDMRSLKLTFSNPNSSEETKVSLVKLCDDYISPSFCSITTTDEYSTSCEDCQCQTCHNCGCSTSSPWGSCSHSACGDCWCSPVCKCCQDCEGYTCNCQDCCDAATTTGCSLGSTYKVSSLHPGNGIATETTDVVVTGEGFYRNAESMTCNFGDVSVPATFVSSTSVKCGAPPLSLSASEDSKSVQFSLSLDGVESTDPTTHDFTYVKCPSGCSDTCAAESCRCSPGKFGSSCQFDCTCIHGACGSLSGFCSCENGWTGPNCSVECPGGHGNPCNVNRGACYFDADAGESTCECYEGFWSGDCSRDCPKDSSGNICGGHGSCSSDTGECLCVPGYYGSSCTQSCPGRENGGAGGGAGCNGNGVCCTQQGSSESYTPCEVVPIGQCACNAGYTGDSCEEKYCYDGCFGNGVCTDGNCDCVEGWSGKFCSILSGSDPTKSYFSFDADEIFTNEEIGTVKVNVTRYGSLAHDVSVYYNTVDLTANAGEDYVAVQNRLVWSAENADVKTVKIMILKNEGVAEGEESFFLQLSSPTEYYSALGKTFKTTIKIAAKSEDMGASNTKLARITIHVLKDYTTSSSHEVMKASFLKATLAATDIPHQNLYLPTDSVKYIEAGTVSLTFDILPTSGVDVNSYAKQFIAAVGDPTTELYSEDMRLNCPIDIGFQPDVKIIVRNPEDRDGTVDVVAVVVPLVFLLMLAGLGYYYRRQIRNFTLRKLAKWKFEEMREEDLPGDGGPNPMHGILDGIRGQFRNVKDRYFGLNQEGYDGFRENEDDLQMSEGVRHSYSIDDGDDEDGGITYDKDGNEIGLMGKAKGGVGEGIGGGESLLTTKRVLHIEL</sequence>
<dbReference type="InterPro" id="IPR038081">
    <property type="entry name" value="CalX-like_sf"/>
</dbReference>
<keyword evidence="4 5" id="KW-1015">Disulfide bond</keyword>
<evidence type="ECO:0000256" key="1">
    <source>
        <dbReference type="ARBA" id="ARBA00022729"/>
    </source>
</evidence>
<dbReference type="Gene3D" id="2.10.25.10">
    <property type="entry name" value="Laminin"/>
    <property type="match status" value="2"/>
</dbReference>
<dbReference type="Pfam" id="PF03160">
    <property type="entry name" value="Calx-beta"/>
    <property type="match status" value="1"/>
</dbReference>
<keyword evidence="6" id="KW-0812">Transmembrane</keyword>
<organism evidence="9 10">
    <name type="scientific">Triparma strigata</name>
    <dbReference type="NCBI Taxonomy" id="1606541"/>
    <lineage>
        <taxon>Eukaryota</taxon>
        <taxon>Sar</taxon>
        <taxon>Stramenopiles</taxon>
        <taxon>Ochrophyta</taxon>
        <taxon>Bolidophyceae</taxon>
        <taxon>Parmales</taxon>
        <taxon>Triparmaceae</taxon>
        <taxon>Triparma</taxon>
    </lineage>
</organism>
<keyword evidence="10" id="KW-1185">Reference proteome</keyword>
<dbReference type="PRINTS" id="PR00011">
    <property type="entry name" value="EGFLAMININ"/>
</dbReference>
<evidence type="ECO:0000256" key="2">
    <source>
        <dbReference type="ARBA" id="ARBA00022737"/>
    </source>
</evidence>
<keyword evidence="6" id="KW-1133">Transmembrane helix</keyword>
<dbReference type="InterPro" id="IPR014756">
    <property type="entry name" value="Ig_E-set"/>
</dbReference>
<dbReference type="GO" id="GO:0016020">
    <property type="term" value="C:membrane"/>
    <property type="evidence" value="ECO:0007669"/>
    <property type="project" value="InterPro"/>
</dbReference>
<accession>A0A9W7AGU6</accession>
<dbReference type="InterPro" id="IPR000742">
    <property type="entry name" value="EGF"/>
</dbReference>
<dbReference type="EMBL" id="BRXY01000139">
    <property type="protein sequence ID" value="GMH70336.1"/>
    <property type="molecule type" value="Genomic_DNA"/>
</dbReference>
<dbReference type="Gene3D" id="2.60.40.2030">
    <property type="match status" value="1"/>
</dbReference>
<comment type="caution">
    <text evidence="5">Lacks conserved residue(s) required for the propagation of feature annotation.</text>
</comment>
<dbReference type="PANTHER" id="PTHR24035">
    <property type="entry name" value="MULTIPLE EPIDERMAL GROWTH FACTOR-LIKE DOMAINS PROTEIN"/>
    <property type="match status" value="1"/>
</dbReference>
<keyword evidence="6" id="KW-0472">Membrane</keyword>
<comment type="caution">
    <text evidence="9">The sequence shown here is derived from an EMBL/GenBank/DDBJ whole genome shotgun (WGS) entry which is preliminary data.</text>
</comment>
<dbReference type="Pfam" id="PF01833">
    <property type="entry name" value="TIG"/>
    <property type="match status" value="1"/>
</dbReference>
<dbReference type="Gene3D" id="2.60.40.10">
    <property type="entry name" value="Immunoglobulins"/>
    <property type="match status" value="1"/>
</dbReference>
<feature type="disulfide bond" evidence="5">
    <location>
        <begin position="472"/>
        <end position="481"/>
    </location>
</feature>
<dbReference type="AlphaFoldDB" id="A0A9W7AGU6"/>
<feature type="domain" description="EGF-like" evidence="8">
    <location>
        <begin position="449"/>
        <end position="482"/>
    </location>
</feature>
<feature type="transmembrane region" description="Helical" evidence="6">
    <location>
        <begin position="823"/>
        <end position="843"/>
    </location>
</feature>
<dbReference type="CDD" id="cd00603">
    <property type="entry name" value="IPT_PCSR"/>
    <property type="match status" value="1"/>
</dbReference>
<evidence type="ECO:0000256" key="3">
    <source>
        <dbReference type="ARBA" id="ARBA00022837"/>
    </source>
</evidence>
<evidence type="ECO:0000313" key="9">
    <source>
        <dbReference type="EMBL" id="GMH70336.1"/>
    </source>
</evidence>
<reference evidence="10" key="1">
    <citation type="journal article" date="2023" name="Commun. Biol.">
        <title>Genome analysis of Parmales, the sister group of diatoms, reveals the evolutionary specialization of diatoms from phago-mixotrophs to photoautotrophs.</title>
        <authorList>
            <person name="Ban H."/>
            <person name="Sato S."/>
            <person name="Yoshikawa S."/>
            <person name="Yamada K."/>
            <person name="Nakamura Y."/>
            <person name="Ichinomiya M."/>
            <person name="Sato N."/>
            <person name="Blanc-Mathieu R."/>
            <person name="Endo H."/>
            <person name="Kuwata A."/>
            <person name="Ogata H."/>
        </authorList>
    </citation>
    <scope>NUCLEOTIDE SEQUENCE [LARGE SCALE GENOMIC DNA]</scope>
    <source>
        <strain evidence="10">NIES 3701</strain>
    </source>
</reference>
<keyword evidence="2" id="KW-0677">Repeat</keyword>
<dbReference type="InterPro" id="IPR052108">
    <property type="entry name" value="MEGF/SIB"/>
</dbReference>
<dbReference type="SUPFAM" id="SSF81296">
    <property type="entry name" value="E set domains"/>
    <property type="match status" value="1"/>
</dbReference>
<dbReference type="PROSITE" id="PS00022">
    <property type="entry name" value="EGF_1"/>
    <property type="match status" value="1"/>
</dbReference>
<dbReference type="SUPFAM" id="SSF141072">
    <property type="entry name" value="CalX-like"/>
    <property type="match status" value="1"/>
</dbReference>
<dbReference type="SMART" id="SM00181">
    <property type="entry name" value="EGF"/>
    <property type="match status" value="4"/>
</dbReference>
<feature type="signal peptide" evidence="7">
    <location>
        <begin position="1"/>
        <end position="20"/>
    </location>
</feature>
<evidence type="ECO:0000256" key="6">
    <source>
        <dbReference type="SAM" id="Phobius"/>
    </source>
</evidence>
<dbReference type="GO" id="GO:0007154">
    <property type="term" value="P:cell communication"/>
    <property type="evidence" value="ECO:0007669"/>
    <property type="project" value="InterPro"/>
</dbReference>
<feature type="chain" id="PRO_5040874670" description="EGF-like domain-containing protein" evidence="7">
    <location>
        <begin position="21"/>
        <end position="975"/>
    </location>
</feature>
<keyword evidence="5" id="KW-0245">EGF-like domain</keyword>
<dbReference type="SMART" id="SM00237">
    <property type="entry name" value="Calx_beta"/>
    <property type="match status" value="1"/>
</dbReference>
<dbReference type="OrthoDB" id="112528at2759"/>
<evidence type="ECO:0000256" key="5">
    <source>
        <dbReference type="PROSITE-ProRule" id="PRU00076"/>
    </source>
</evidence>
<dbReference type="Pfam" id="PF07974">
    <property type="entry name" value="EGF_2"/>
    <property type="match status" value="1"/>
</dbReference>
<dbReference type="InterPro" id="IPR003644">
    <property type="entry name" value="Calx_beta"/>
</dbReference>